<evidence type="ECO:0000256" key="5">
    <source>
        <dbReference type="PIRSR" id="PIRSR001365-2"/>
    </source>
</evidence>
<keyword evidence="2 3" id="KW-0456">Lyase</keyword>
<organism evidence="6 7">
    <name type="scientific">Tichowtungia aerotolerans</name>
    <dbReference type="NCBI Taxonomy" id="2697043"/>
    <lineage>
        <taxon>Bacteria</taxon>
        <taxon>Pseudomonadati</taxon>
        <taxon>Kiritimatiellota</taxon>
        <taxon>Tichowtungiia</taxon>
        <taxon>Tichowtungiales</taxon>
        <taxon>Tichowtungiaceae</taxon>
        <taxon>Tichowtungia</taxon>
    </lineage>
</organism>
<feature type="active site" description="Proton donor/acceptor" evidence="4">
    <location>
        <position position="134"/>
    </location>
</feature>
<dbReference type="Proteomes" id="UP000464954">
    <property type="component" value="Chromosome"/>
</dbReference>
<dbReference type="PIRSF" id="PIRSF001365">
    <property type="entry name" value="DHDPS"/>
    <property type="match status" value="1"/>
</dbReference>
<evidence type="ECO:0000313" key="6">
    <source>
        <dbReference type="EMBL" id="QHI68535.1"/>
    </source>
</evidence>
<dbReference type="SUPFAM" id="SSF51569">
    <property type="entry name" value="Aldolase"/>
    <property type="match status" value="1"/>
</dbReference>
<feature type="binding site" evidence="5">
    <location>
        <position position="46"/>
    </location>
    <ligand>
        <name>pyruvate</name>
        <dbReference type="ChEBI" id="CHEBI:15361"/>
    </ligand>
</feature>
<sequence>MSIQGVIPPLVTPFDAEGEVDESALRSEVRFLLDAGVHGLSLGGSTGEGALLLDDELVRGLEILSDEAAGRCPLVCGIIRNSTRDAVRAATRAVAAGADALMVTPTFYHGTDARGNYSFYQDLSGATDLPIIIYNVIAQNPITPEMMMDISQIRNVMGIKQSVGGMHGFNAMMSTCGALTNVYGAQDDMLVFDYLLKATGSISAILTVFPELCVQQWDAVQAGRIDEALEIHSRLVPVWQMVSCAGMAFPGRVKKLLELLGRTGGLPRKPVLEPEPDVTAQLRYALEQANLLPEELPEVRV</sequence>
<comment type="similarity">
    <text evidence="1 3">Belongs to the DapA family.</text>
</comment>
<dbReference type="InterPro" id="IPR002220">
    <property type="entry name" value="DapA-like"/>
</dbReference>
<dbReference type="Pfam" id="PF00701">
    <property type="entry name" value="DHDPS"/>
    <property type="match status" value="1"/>
</dbReference>
<dbReference type="RefSeq" id="WP_160626951.1">
    <property type="nucleotide sequence ID" value="NZ_CP047593.1"/>
</dbReference>
<feature type="active site" description="Schiff-base intermediate with substrate" evidence="4">
    <location>
        <position position="160"/>
    </location>
</feature>
<dbReference type="PANTHER" id="PTHR12128:SF66">
    <property type="entry name" value="4-HYDROXY-2-OXOGLUTARATE ALDOLASE, MITOCHONDRIAL"/>
    <property type="match status" value="1"/>
</dbReference>
<feature type="binding site" evidence="5">
    <location>
        <position position="202"/>
    </location>
    <ligand>
        <name>pyruvate</name>
        <dbReference type="ChEBI" id="CHEBI:15361"/>
    </ligand>
</feature>
<reference evidence="6 7" key="1">
    <citation type="submission" date="2020-01" db="EMBL/GenBank/DDBJ databases">
        <title>Ponticoccus aerotolerans gen. nov., sp. nov., an anaerobic bacterium and proposal of Ponticoccusceae fam. nov., Ponticoccusles ord. nov. and Ponticoccuse classis nov. in the phylum Kiritimatiellaeota.</title>
        <authorList>
            <person name="Zhou L.Y."/>
            <person name="Du Z.J."/>
        </authorList>
    </citation>
    <scope>NUCLEOTIDE SEQUENCE [LARGE SCALE GENOMIC DNA]</scope>
    <source>
        <strain evidence="6 7">S-5007</strain>
    </source>
</reference>
<evidence type="ECO:0000256" key="2">
    <source>
        <dbReference type="ARBA" id="ARBA00023239"/>
    </source>
</evidence>
<accession>A0A6P1MBQ7</accession>
<dbReference type="PANTHER" id="PTHR12128">
    <property type="entry name" value="DIHYDRODIPICOLINATE SYNTHASE"/>
    <property type="match status" value="1"/>
</dbReference>
<protein>
    <submittedName>
        <fullName evidence="6">Dihydrodipicolinate synthase family protein</fullName>
    </submittedName>
</protein>
<evidence type="ECO:0000256" key="4">
    <source>
        <dbReference type="PIRSR" id="PIRSR001365-1"/>
    </source>
</evidence>
<dbReference type="Gene3D" id="3.20.20.70">
    <property type="entry name" value="Aldolase class I"/>
    <property type="match status" value="1"/>
</dbReference>
<dbReference type="PRINTS" id="PR00146">
    <property type="entry name" value="DHPICSNTHASE"/>
</dbReference>
<name>A0A6P1MBQ7_9BACT</name>
<dbReference type="GO" id="GO:0008840">
    <property type="term" value="F:4-hydroxy-tetrahydrodipicolinate synthase activity"/>
    <property type="evidence" value="ECO:0007669"/>
    <property type="project" value="TreeGrafter"/>
</dbReference>
<evidence type="ECO:0000313" key="7">
    <source>
        <dbReference type="Proteomes" id="UP000464954"/>
    </source>
</evidence>
<dbReference type="EMBL" id="CP047593">
    <property type="protein sequence ID" value="QHI68535.1"/>
    <property type="molecule type" value="Genomic_DNA"/>
</dbReference>
<dbReference type="AlphaFoldDB" id="A0A6P1MBQ7"/>
<dbReference type="SMART" id="SM01130">
    <property type="entry name" value="DHDPS"/>
    <property type="match status" value="1"/>
</dbReference>
<evidence type="ECO:0000256" key="3">
    <source>
        <dbReference type="PIRNR" id="PIRNR001365"/>
    </source>
</evidence>
<dbReference type="InterPro" id="IPR013785">
    <property type="entry name" value="Aldolase_TIM"/>
</dbReference>
<evidence type="ECO:0000256" key="1">
    <source>
        <dbReference type="ARBA" id="ARBA00007592"/>
    </source>
</evidence>
<gene>
    <name evidence="6" type="ORF">GT409_03385</name>
</gene>
<keyword evidence="7" id="KW-1185">Reference proteome</keyword>
<proteinExistence type="inferred from homology"/>
<dbReference type="KEGG" id="taer:GT409_03385"/>
<dbReference type="CDD" id="cd00408">
    <property type="entry name" value="DHDPS-like"/>
    <property type="match status" value="1"/>
</dbReference>